<dbReference type="Proteomes" id="UP000287651">
    <property type="component" value="Unassembled WGS sequence"/>
</dbReference>
<sequence>MCHLKNIFHYINIELKGGVFFVVVTKPSPLPLPSLPIFTLAVLDFEIDRKMLGVARRKLGFGLFSATVQIFVLCPCLSGSTVSGCSIADVISFPFFYIIAEGSACWICFAQEVLDCSERGNFILSSINQIKKAACAYES</sequence>
<evidence type="ECO:0000256" key="1">
    <source>
        <dbReference type="SAM" id="Phobius"/>
    </source>
</evidence>
<protein>
    <submittedName>
        <fullName evidence="2">Uncharacterized protein</fullName>
    </submittedName>
</protein>
<feature type="transmembrane region" description="Helical" evidence="1">
    <location>
        <begin position="86"/>
        <end position="109"/>
    </location>
</feature>
<comment type="caution">
    <text evidence="2">The sequence shown here is derived from an EMBL/GenBank/DDBJ whole genome shotgun (WGS) entry which is preliminary data.</text>
</comment>
<reference evidence="2 3" key="1">
    <citation type="journal article" date="2014" name="Agronomy (Basel)">
        <title>A Draft Genome Sequence for Ensete ventricosum, the Drought-Tolerant Tree Against Hunger.</title>
        <authorList>
            <person name="Harrison J."/>
            <person name="Moore K.A."/>
            <person name="Paszkiewicz K."/>
            <person name="Jones T."/>
            <person name="Grant M."/>
            <person name="Ambacheew D."/>
            <person name="Muzemil S."/>
            <person name="Studholme D.J."/>
        </authorList>
    </citation>
    <scope>NUCLEOTIDE SEQUENCE [LARGE SCALE GENOMIC DNA]</scope>
</reference>
<dbReference type="EMBL" id="AMZH03000233">
    <property type="protein sequence ID" value="RRT84785.1"/>
    <property type="molecule type" value="Genomic_DNA"/>
</dbReference>
<keyword evidence="1" id="KW-0812">Transmembrane</keyword>
<accession>A0A427B8I3</accession>
<name>A0A427B8I3_ENSVE</name>
<keyword evidence="1" id="KW-0472">Membrane</keyword>
<proteinExistence type="predicted"/>
<feature type="transmembrane region" description="Helical" evidence="1">
    <location>
        <begin position="59"/>
        <end position="80"/>
    </location>
</feature>
<dbReference type="AlphaFoldDB" id="A0A427B8I3"/>
<evidence type="ECO:0000313" key="2">
    <source>
        <dbReference type="EMBL" id="RRT84785.1"/>
    </source>
</evidence>
<keyword evidence="1" id="KW-1133">Transmembrane helix</keyword>
<evidence type="ECO:0000313" key="3">
    <source>
        <dbReference type="Proteomes" id="UP000287651"/>
    </source>
</evidence>
<organism evidence="2 3">
    <name type="scientific">Ensete ventricosum</name>
    <name type="common">Abyssinian banana</name>
    <name type="synonym">Musa ensete</name>
    <dbReference type="NCBI Taxonomy" id="4639"/>
    <lineage>
        <taxon>Eukaryota</taxon>
        <taxon>Viridiplantae</taxon>
        <taxon>Streptophyta</taxon>
        <taxon>Embryophyta</taxon>
        <taxon>Tracheophyta</taxon>
        <taxon>Spermatophyta</taxon>
        <taxon>Magnoliopsida</taxon>
        <taxon>Liliopsida</taxon>
        <taxon>Zingiberales</taxon>
        <taxon>Musaceae</taxon>
        <taxon>Ensete</taxon>
    </lineage>
</organism>
<gene>
    <name evidence="2" type="ORF">B296_00002407</name>
</gene>